<protein>
    <submittedName>
        <fullName evidence="2">Uncharacterized protein</fullName>
    </submittedName>
</protein>
<dbReference type="Proteomes" id="UP000887565">
    <property type="component" value="Unplaced"/>
</dbReference>
<proteinExistence type="predicted"/>
<sequence length="107" mass="11289">METVRGPPGASSESMVTTFSAARDASVIRKGPMKSGWILFTFLVLVKRTRSLTVKSHSRAFGSKYSLLSAAAASRDAMIAVIAESAACACKSWSWEAIVMASARGGT</sequence>
<dbReference type="AlphaFoldDB" id="A0A915ISS7"/>
<organism evidence="1 2">
    <name type="scientific">Romanomermis culicivorax</name>
    <name type="common">Nematode worm</name>
    <dbReference type="NCBI Taxonomy" id="13658"/>
    <lineage>
        <taxon>Eukaryota</taxon>
        <taxon>Metazoa</taxon>
        <taxon>Ecdysozoa</taxon>
        <taxon>Nematoda</taxon>
        <taxon>Enoplea</taxon>
        <taxon>Dorylaimia</taxon>
        <taxon>Mermithida</taxon>
        <taxon>Mermithoidea</taxon>
        <taxon>Mermithidae</taxon>
        <taxon>Romanomermis</taxon>
    </lineage>
</organism>
<evidence type="ECO:0000313" key="2">
    <source>
        <dbReference type="WBParaSite" id="nRc.2.0.1.t16419-RA"/>
    </source>
</evidence>
<dbReference type="WBParaSite" id="nRc.2.0.1.t16419-RA">
    <property type="protein sequence ID" value="nRc.2.0.1.t16419-RA"/>
    <property type="gene ID" value="nRc.2.0.1.g16419"/>
</dbReference>
<keyword evidence="1" id="KW-1185">Reference proteome</keyword>
<accession>A0A915ISS7</accession>
<evidence type="ECO:0000313" key="1">
    <source>
        <dbReference type="Proteomes" id="UP000887565"/>
    </source>
</evidence>
<name>A0A915ISS7_ROMCU</name>
<reference evidence="2" key="1">
    <citation type="submission" date="2022-11" db="UniProtKB">
        <authorList>
            <consortium name="WormBaseParasite"/>
        </authorList>
    </citation>
    <scope>IDENTIFICATION</scope>
</reference>